<name>A0ABR3L5H9_9TELE</name>
<evidence type="ECO:0000313" key="2">
    <source>
        <dbReference type="EMBL" id="KAL1246783.1"/>
    </source>
</evidence>
<evidence type="ECO:0000313" key="3">
    <source>
        <dbReference type="Proteomes" id="UP001558613"/>
    </source>
</evidence>
<evidence type="ECO:0000256" key="1">
    <source>
        <dbReference type="SAM" id="MobiDB-lite"/>
    </source>
</evidence>
<dbReference type="Proteomes" id="UP001558613">
    <property type="component" value="Unassembled WGS sequence"/>
</dbReference>
<proteinExistence type="predicted"/>
<dbReference type="EMBL" id="JAYMGO010000102">
    <property type="protein sequence ID" value="KAL1246783.1"/>
    <property type="molecule type" value="Genomic_DNA"/>
</dbReference>
<organism evidence="2 3">
    <name type="scientific">Cirrhinus molitorella</name>
    <name type="common">mud carp</name>
    <dbReference type="NCBI Taxonomy" id="172907"/>
    <lineage>
        <taxon>Eukaryota</taxon>
        <taxon>Metazoa</taxon>
        <taxon>Chordata</taxon>
        <taxon>Craniata</taxon>
        <taxon>Vertebrata</taxon>
        <taxon>Euteleostomi</taxon>
        <taxon>Actinopterygii</taxon>
        <taxon>Neopterygii</taxon>
        <taxon>Teleostei</taxon>
        <taxon>Ostariophysi</taxon>
        <taxon>Cypriniformes</taxon>
        <taxon>Cyprinidae</taxon>
        <taxon>Labeoninae</taxon>
        <taxon>Labeonini</taxon>
        <taxon>Cirrhinus</taxon>
    </lineage>
</organism>
<keyword evidence="3" id="KW-1185">Reference proteome</keyword>
<protein>
    <submittedName>
        <fullName evidence="2">Uncharacterized protein</fullName>
    </submittedName>
</protein>
<sequence>MDSICVRGSTSGPMTSQAPPPRSSEGELELQRGGARALAPPIWLCSEHPLLISRVVYNFPRLSVAACRDHDNR</sequence>
<feature type="region of interest" description="Disordered" evidence="1">
    <location>
        <begin position="1"/>
        <end position="32"/>
    </location>
</feature>
<accession>A0ABR3L5H9</accession>
<reference evidence="2 3" key="1">
    <citation type="submission" date="2023-09" db="EMBL/GenBank/DDBJ databases">
        <authorList>
            <person name="Wang M."/>
        </authorList>
    </citation>
    <scope>NUCLEOTIDE SEQUENCE [LARGE SCALE GENOMIC DNA]</scope>
    <source>
        <strain evidence="2">GT-2023</strain>
        <tissue evidence="2">Liver</tissue>
    </source>
</reference>
<gene>
    <name evidence="2" type="ORF">QQF64_034845</name>
</gene>
<comment type="caution">
    <text evidence="2">The sequence shown here is derived from an EMBL/GenBank/DDBJ whole genome shotgun (WGS) entry which is preliminary data.</text>
</comment>
<feature type="compositionally biased region" description="Polar residues" evidence="1">
    <location>
        <begin position="8"/>
        <end position="17"/>
    </location>
</feature>